<organism evidence="2 3">
    <name type="scientific">Cirrhinus molitorella</name>
    <name type="common">mud carp</name>
    <dbReference type="NCBI Taxonomy" id="172907"/>
    <lineage>
        <taxon>Eukaryota</taxon>
        <taxon>Metazoa</taxon>
        <taxon>Chordata</taxon>
        <taxon>Craniata</taxon>
        <taxon>Vertebrata</taxon>
        <taxon>Euteleostomi</taxon>
        <taxon>Actinopterygii</taxon>
        <taxon>Neopterygii</taxon>
        <taxon>Teleostei</taxon>
        <taxon>Ostariophysi</taxon>
        <taxon>Cypriniformes</taxon>
        <taxon>Cyprinidae</taxon>
        <taxon>Labeoninae</taxon>
        <taxon>Labeonini</taxon>
        <taxon>Cirrhinus</taxon>
    </lineage>
</organism>
<keyword evidence="3" id="KW-1185">Reference proteome</keyword>
<gene>
    <name evidence="2" type="ORF">Q8A67_015380</name>
</gene>
<evidence type="ECO:0000313" key="2">
    <source>
        <dbReference type="EMBL" id="KAK2887152.1"/>
    </source>
</evidence>
<name>A0AA88TTC4_9TELE</name>
<dbReference type="AlphaFoldDB" id="A0AA88TTC4"/>
<feature type="region of interest" description="Disordered" evidence="1">
    <location>
        <begin position="122"/>
        <end position="159"/>
    </location>
</feature>
<feature type="compositionally biased region" description="Polar residues" evidence="1">
    <location>
        <begin position="134"/>
        <end position="149"/>
    </location>
</feature>
<evidence type="ECO:0000313" key="3">
    <source>
        <dbReference type="Proteomes" id="UP001187343"/>
    </source>
</evidence>
<sequence>MSYMPMNPVLARWTARILCSALPAPPAICPSVLHTQLALHTAPGQERGVRRHSSPDICCFRGLRGCGGPLGPGEQRQRPSSHTVLRGTIEQSIMYGTPGLSMERSSSVAAALPYHSALTAPLSTPSASPGPGLQLNTVLRESGSSSTSGARLGEAPSFSPHNLWRPPNLLAHTVLIFTQM</sequence>
<comment type="caution">
    <text evidence="2">The sequence shown here is derived from an EMBL/GenBank/DDBJ whole genome shotgun (WGS) entry which is preliminary data.</text>
</comment>
<dbReference type="Proteomes" id="UP001187343">
    <property type="component" value="Unassembled WGS sequence"/>
</dbReference>
<protein>
    <submittedName>
        <fullName evidence="2">Uncharacterized protein</fullName>
    </submittedName>
</protein>
<dbReference type="EMBL" id="JAUYZG010000015">
    <property type="protein sequence ID" value="KAK2887152.1"/>
    <property type="molecule type" value="Genomic_DNA"/>
</dbReference>
<reference evidence="2" key="1">
    <citation type="submission" date="2023-08" db="EMBL/GenBank/DDBJ databases">
        <title>Chromosome-level Genome Assembly of mud carp (Cirrhinus molitorella).</title>
        <authorList>
            <person name="Liu H."/>
        </authorList>
    </citation>
    <scope>NUCLEOTIDE SEQUENCE</scope>
    <source>
        <strain evidence="2">Prfri</strain>
        <tissue evidence="2">Muscle</tissue>
    </source>
</reference>
<proteinExistence type="predicted"/>
<evidence type="ECO:0000256" key="1">
    <source>
        <dbReference type="SAM" id="MobiDB-lite"/>
    </source>
</evidence>
<accession>A0AA88TTC4</accession>